<reference evidence="7" key="1">
    <citation type="submission" date="2011-02" db="EMBL/GenBank/DDBJ databases">
        <title>The complete genome of Planctomyces brasiliensis DSM 5305.</title>
        <authorList>
            <person name="Lucas S."/>
            <person name="Copeland A."/>
            <person name="Lapidus A."/>
            <person name="Bruce D."/>
            <person name="Goodwin L."/>
            <person name="Pitluck S."/>
            <person name="Kyrpides N."/>
            <person name="Mavromatis K."/>
            <person name="Pagani I."/>
            <person name="Ivanova N."/>
            <person name="Ovchinnikova G."/>
            <person name="Lu M."/>
            <person name="Detter J.C."/>
            <person name="Han C."/>
            <person name="Land M."/>
            <person name="Hauser L."/>
            <person name="Markowitz V."/>
            <person name="Cheng J.-F."/>
            <person name="Hugenholtz P."/>
            <person name="Woyke T."/>
            <person name="Wu D."/>
            <person name="Tindall B."/>
            <person name="Pomrenke H.G."/>
            <person name="Brambilla E."/>
            <person name="Klenk H.-P."/>
            <person name="Eisen J.A."/>
        </authorList>
    </citation>
    <scope>NUCLEOTIDE SEQUENCE [LARGE SCALE GENOMIC DNA]</scope>
    <source>
        <strain evidence="7">ATCC 49424 / DSM 5305 / JCM 21570 / IAM 15109 / NBRC 103401 / IFAM 1448</strain>
    </source>
</reference>
<feature type="region of interest" description="Disordered" evidence="1">
    <location>
        <begin position="52"/>
        <end position="76"/>
    </location>
</feature>
<dbReference type="HOGENOM" id="CLU_282514_0_0_0"/>
<dbReference type="SUPFAM" id="SSF49899">
    <property type="entry name" value="Concanavalin A-like lectins/glucanases"/>
    <property type="match status" value="1"/>
</dbReference>
<evidence type="ECO:0000259" key="4">
    <source>
        <dbReference type="Pfam" id="PF07587"/>
    </source>
</evidence>
<name>F0SIW2_RUBBR</name>
<evidence type="ECO:0000313" key="6">
    <source>
        <dbReference type="EMBL" id="ADY61811.1"/>
    </source>
</evidence>
<dbReference type="Pfam" id="PF07635">
    <property type="entry name" value="PSCyt1"/>
    <property type="match status" value="1"/>
</dbReference>
<dbReference type="Gene3D" id="2.60.120.200">
    <property type="match status" value="1"/>
</dbReference>
<sequence>MFQQRMIRPRFRCNRPVGLPVLLVLIAASFSPAEQLAAQDAEPIAHWGFGQEESTPLESHGGVHRDVPGPRPETYPDFTADNTAVKLDGKGARFTFADPGDDSPFDFTNGDAITLEAWVKVSQINEGDNVYVIGKGRTGNPGFARDNQNWALRVRRLDGRVCISLLFSSVLPNNAKPRGTENWHRWTSDRGFTPDKQWHHVAIAYRFGEPDSIVGVIDGIEVGGKWDEGGPTKNPPRVDNDAIWIGSALGGSYSNSLRGELDEVAIYREALPVDVLKKRYRGPNKTLSALPLPEVMPELGDLPADAVQLTLHEGMPAHYRWRNEGETISEPVVSWQTSCFLVDGLPHNYDSWGIRDSWNAPLLLRMAADVPLPPGEQRLLMRVRGVSRLWVNGEIIARSKPMIKAQNGFEKMTPPTPAPKPGLRIAQHRQQEVFGTANIPDAGTSRVVLEIIVGGKDFRADPGETCVALETADGESFVLLSPQHSAEATKRDPLELTDANVTSLLNGQERQLLLLNDKRRRAAATSQEPFWEKRHQLAKTWAAKHSAPAVPGTKESLSAIDAFLTAKVEKAAQPDPGVSVEQARHFHDQVLPLLQKHCFRCHGEKSQGGLRLDSLEAARLGGDSTLPAVTPGDPDDSELLRRLRTDSIEERMPPGGAGLSEEEIAVLEKWIADDASWPSTPVAAEDLKFAPIASDAAFLRRVYLDTVGVVPTAAETEAFLQDRSSTKREAVIDRLLKDERWADHWTSYWLDVLAENPTLINASLNTTGPFRWFVYESFRDNKPMDQFATELILMRGSRYEGGSAGFAIAANNDAPFAAKGQILASAFLGMELQCARCHDSPYHSTTQKDLYSLAAMLERKPVKVPGTSRVPAAFFEEQQRQSLIQVTLKPGEPVDPVWPFADLIEDENELALQELMRSPNDSREQLAAYITSPQNARFAEVIVNRVWRRLIGTGLIDSPHDWEGKAASHPELLQWLANDFISHNYDLKHLARRILTSQLYQRETRPKAKTVTPETQFFLAPDQRRMTAEQLVDSLHVSVGKPMDVEEITFAPEGGARSQYRQTLGKPNRAWMFANLANERDRPSLSLPRARAIADVMEAFGWDGARQSPRTDRETDPNVLQPGVLQNSDALVLITRTTRQSGLAELAMQAKTPEELVEQLYLSILTRYPTQEELAALTPLLADGFNNRKLPPEEWKQPEPLEPLPVVTWSNHTQPEANSIAIEMEQRARKGPAPDPRLNPEWRKAFEDVTWSLVNLSEYVWIP</sequence>
<dbReference type="GO" id="GO:0020037">
    <property type="term" value="F:heme binding"/>
    <property type="evidence" value="ECO:0007669"/>
    <property type="project" value="InterPro"/>
</dbReference>
<dbReference type="GO" id="GO:0009055">
    <property type="term" value="F:electron transfer activity"/>
    <property type="evidence" value="ECO:0007669"/>
    <property type="project" value="InterPro"/>
</dbReference>
<dbReference type="InterPro" id="IPR036909">
    <property type="entry name" value="Cyt_c-like_dom_sf"/>
</dbReference>
<evidence type="ECO:0000313" key="7">
    <source>
        <dbReference type="Proteomes" id="UP000006860"/>
    </source>
</evidence>
<organism evidence="6 7">
    <name type="scientific">Rubinisphaera brasiliensis (strain ATCC 49424 / DSM 5305 / JCM 21570 / IAM 15109 / NBRC 103401 / IFAM 1448)</name>
    <name type="common">Planctomyces brasiliensis</name>
    <dbReference type="NCBI Taxonomy" id="756272"/>
    <lineage>
        <taxon>Bacteria</taxon>
        <taxon>Pseudomonadati</taxon>
        <taxon>Planctomycetota</taxon>
        <taxon>Planctomycetia</taxon>
        <taxon>Planctomycetales</taxon>
        <taxon>Planctomycetaceae</taxon>
        <taxon>Rubinisphaera</taxon>
    </lineage>
</organism>
<dbReference type="RefSeq" id="WP_013630516.1">
    <property type="nucleotide sequence ID" value="NC_015174.1"/>
</dbReference>
<protein>
    <recommendedName>
        <fullName evidence="8">Cytochrome c domain-containing protein</fullName>
    </recommendedName>
</protein>
<feature type="signal peptide" evidence="2">
    <location>
        <begin position="1"/>
        <end position="33"/>
    </location>
</feature>
<dbReference type="Gene3D" id="1.10.760.10">
    <property type="entry name" value="Cytochrome c-like domain"/>
    <property type="match status" value="1"/>
</dbReference>
<evidence type="ECO:0000259" key="5">
    <source>
        <dbReference type="Pfam" id="PF07635"/>
    </source>
</evidence>
<dbReference type="STRING" id="756272.Plabr_4238"/>
<dbReference type="Pfam" id="PF07587">
    <property type="entry name" value="PSD1"/>
    <property type="match status" value="1"/>
</dbReference>
<dbReference type="PANTHER" id="PTHR35889:SF3">
    <property type="entry name" value="F-BOX DOMAIN-CONTAINING PROTEIN"/>
    <property type="match status" value="1"/>
</dbReference>
<dbReference type="InterPro" id="IPR011444">
    <property type="entry name" value="DUF1549"/>
</dbReference>
<dbReference type="Proteomes" id="UP000006860">
    <property type="component" value="Chromosome"/>
</dbReference>
<dbReference type="InterPro" id="IPR022655">
    <property type="entry name" value="DUF1553"/>
</dbReference>
<dbReference type="InterPro" id="IPR013320">
    <property type="entry name" value="ConA-like_dom_sf"/>
</dbReference>
<dbReference type="InterPro" id="IPR011429">
    <property type="entry name" value="Cyt_c_Planctomycete-type"/>
</dbReference>
<dbReference type="eggNOG" id="COG2010">
    <property type="taxonomic scope" value="Bacteria"/>
</dbReference>
<dbReference type="EMBL" id="CP002546">
    <property type="protein sequence ID" value="ADY61811.1"/>
    <property type="molecule type" value="Genomic_DNA"/>
</dbReference>
<evidence type="ECO:0000256" key="2">
    <source>
        <dbReference type="SAM" id="SignalP"/>
    </source>
</evidence>
<keyword evidence="7" id="KW-1185">Reference proteome</keyword>
<gene>
    <name evidence="6" type="ordered locus">Plabr_4238</name>
</gene>
<evidence type="ECO:0000256" key="1">
    <source>
        <dbReference type="SAM" id="MobiDB-lite"/>
    </source>
</evidence>
<evidence type="ECO:0008006" key="8">
    <source>
        <dbReference type="Google" id="ProtNLM"/>
    </source>
</evidence>
<evidence type="ECO:0000259" key="3">
    <source>
        <dbReference type="Pfam" id="PF07583"/>
    </source>
</evidence>
<dbReference type="AlphaFoldDB" id="F0SIW2"/>
<feature type="domain" description="DUF1549" evidence="3">
    <location>
        <begin position="683"/>
        <end position="859"/>
    </location>
</feature>
<proteinExistence type="predicted"/>
<keyword evidence="2" id="KW-0732">Signal</keyword>
<feature type="domain" description="DUF1553" evidence="4">
    <location>
        <begin position="923"/>
        <end position="1179"/>
    </location>
</feature>
<dbReference type="Pfam" id="PF13385">
    <property type="entry name" value="Laminin_G_3"/>
    <property type="match status" value="1"/>
</dbReference>
<dbReference type="SUPFAM" id="SSF46626">
    <property type="entry name" value="Cytochrome c"/>
    <property type="match status" value="1"/>
</dbReference>
<dbReference type="PANTHER" id="PTHR35889">
    <property type="entry name" value="CYCLOINULO-OLIGOSACCHARIDE FRUCTANOTRANSFERASE-RELATED"/>
    <property type="match status" value="1"/>
</dbReference>
<dbReference type="KEGG" id="pbs:Plabr_4238"/>
<accession>F0SIW2</accession>
<feature type="chain" id="PRO_5003257016" description="Cytochrome c domain-containing protein" evidence="2">
    <location>
        <begin position="34"/>
        <end position="1263"/>
    </location>
</feature>
<feature type="domain" description="Cytochrome C Planctomycete-type" evidence="5">
    <location>
        <begin position="598"/>
        <end position="654"/>
    </location>
</feature>
<dbReference type="Pfam" id="PF07583">
    <property type="entry name" value="PSCyt2"/>
    <property type="match status" value="1"/>
</dbReference>